<dbReference type="eggNOG" id="COG0395">
    <property type="taxonomic scope" value="Bacteria"/>
</dbReference>
<protein>
    <submittedName>
        <fullName evidence="9">Carbohydrate ABC transporter membrane protein 2, CUT1 family</fullName>
    </submittedName>
</protein>
<feature type="domain" description="ABC transmembrane type-1" evidence="8">
    <location>
        <begin position="72"/>
        <end position="264"/>
    </location>
</feature>
<dbReference type="Gene3D" id="1.10.3720.10">
    <property type="entry name" value="MetI-like"/>
    <property type="match status" value="1"/>
</dbReference>
<dbReference type="GO" id="GO:0005886">
    <property type="term" value="C:plasma membrane"/>
    <property type="evidence" value="ECO:0007669"/>
    <property type="project" value="UniProtKB-SubCell"/>
</dbReference>
<sequence length="279" mass="31920">MKVKQRRNLLMHFLIILFGLIMIYPLIWMLSASFKEDVEIFQSTSLLPKNPTLNNYIYGWKGVSGVSFGKFFINSFFLAIVSIIANILSCSMAAYAFSKLEFRFKNTLFAIMLVTLMLPFHVRLIPQYIVFSKIGWVNTYLPLLVPKFFATEGFFIFLLVQFMRGISNELLEAPRIDGAGTFRIYMQFIMPLSVPALVTVAIFTFIWTWNDFFSQMIYLSAPPTFTVSLALRMFVDATGESSWGALFAMSCLSLVPLLFIFIVFQRYLVEGIMLGSIKG</sequence>
<dbReference type="InterPro" id="IPR000515">
    <property type="entry name" value="MetI-like"/>
</dbReference>
<keyword evidence="4 7" id="KW-0812">Transmembrane</keyword>
<evidence type="ECO:0000313" key="9">
    <source>
        <dbReference type="EMBL" id="AEE96501.1"/>
    </source>
</evidence>
<evidence type="ECO:0000313" key="10">
    <source>
        <dbReference type="Proteomes" id="UP000008457"/>
    </source>
</evidence>
<feature type="transmembrane region" description="Helical" evidence="7">
    <location>
        <begin position="71"/>
        <end position="97"/>
    </location>
</feature>
<keyword evidence="5 7" id="KW-1133">Transmembrane helix</keyword>
<proteinExistence type="inferred from homology"/>
<keyword evidence="10" id="KW-1185">Reference proteome</keyword>
<dbReference type="RefSeq" id="WP_013780931.1">
    <property type="nucleotide sequence ID" value="NC_015520.1"/>
</dbReference>
<reference evidence="10" key="1">
    <citation type="submission" date="2010-11" db="EMBL/GenBank/DDBJ databases">
        <title>The complete genome of Mahella australiensis DSM 15567.</title>
        <authorList>
            <consortium name="US DOE Joint Genome Institute (JGI-PGF)"/>
            <person name="Lucas S."/>
            <person name="Copeland A."/>
            <person name="Lapidus A."/>
            <person name="Bruce D."/>
            <person name="Goodwin L."/>
            <person name="Pitluck S."/>
            <person name="Kyrpides N."/>
            <person name="Mavromatis K."/>
            <person name="Pagani I."/>
            <person name="Ivanova N."/>
            <person name="Teshima H."/>
            <person name="Brettin T."/>
            <person name="Detter J.C."/>
            <person name="Han C."/>
            <person name="Tapia R."/>
            <person name="Land M."/>
            <person name="Hauser L."/>
            <person name="Markowitz V."/>
            <person name="Cheng J.-F."/>
            <person name="Hugenholtz P."/>
            <person name="Woyke T."/>
            <person name="Wu D."/>
            <person name="Spring S."/>
            <person name="Pukall R."/>
            <person name="Steenblock K."/>
            <person name="Schneider S."/>
            <person name="Klenk H.-P."/>
            <person name="Eisen J.A."/>
        </authorList>
    </citation>
    <scope>NUCLEOTIDE SEQUENCE [LARGE SCALE GENOMIC DNA]</scope>
    <source>
        <strain evidence="10">DSM 15567 / CIP 107919 / 50-1 BON</strain>
    </source>
</reference>
<dbReference type="OrthoDB" id="9771544at2"/>
<dbReference type="KEGG" id="mas:Mahau_1307"/>
<dbReference type="Pfam" id="PF00528">
    <property type="entry name" value="BPD_transp_1"/>
    <property type="match status" value="1"/>
</dbReference>
<evidence type="ECO:0000256" key="6">
    <source>
        <dbReference type="ARBA" id="ARBA00023136"/>
    </source>
</evidence>
<dbReference type="HOGENOM" id="CLU_016047_1_1_9"/>
<dbReference type="EMBL" id="CP002360">
    <property type="protein sequence ID" value="AEE96501.1"/>
    <property type="molecule type" value="Genomic_DNA"/>
</dbReference>
<evidence type="ECO:0000256" key="1">
    <source>
        <dbReference type="ARBA" id="ARBA00004651"/>
    </source>
</evidence>
<keyword evidence="2 7" id="KW-0813">Transport</keyword>
<dbReference type="GO" id="GO:0055085">
    <property type="term" value="P:transmembrane transport"/>
    <property type="evidence" value="ECO:0007669"/>
    <property type="project" value="InterPro"/>
</dbReference>
<dbReference type="STRING" id="697281.Mahau_1307"/>
<feature type="transmembrane region" description="Helical" evidence="7">
    <location>
        <begin position="109"/>
        <end position="131"/>
    </location>
</feature>
<evidence type="ECO:0000256" key="5">
    <source>
        <dbReference type="ARBA" id="ARBA00022989"/>
    </source>
</evidence>
<feature type="transmembrane region" description="Helical" evidence="7">
    <location>
        <begin position="143"/>
        <end position="163"/>
    </location>
</feature>
<evidence type="ECO:0000256" key="7">
    <source>
        <dbReference type="RuleBase" id="RU363032"/>
    </source>
</evidence>
<evidence type="ECO:0000256" key="3">
    <source>
        <dbReference type="ARBA" id="ARBA00022475"/>
    </source>
</evidence>
<feature type="transmembrane region" description="Helical" evidence="7">
    <location>
        <begin position="243"/>
        <end position="264"/>
    </location>
</feature>
<dbReference type="PANTHER" id="PTHR43744:SF6">
    <property type="entry name" value="ABC TRANSPORTER PERMEASE PROTEIN YESQ-RELATED"/>
    <property type="match status" value="1"/>
</dbReference>
<dbReference type="CDD" id="cd06261">
    <property type="entry name" value="TM_PBP2"/>
    <property type="match status" value="1"/>
</dbReference>
<reference evidence="9 10" key="2">
    <citation type="journal article" date="2011" name="Stand. Genomic Sci.">
        <title>Complete genome sequence of Mahella australiensis type strain (50-1 BON).</title>
        <authorList>
            <person name="Sikorski J."/>
            <person name="Teshima H."/>
            <person name="Nolan M."/>
            <person name="Lucas S."/>
            <person name="Hammon N."/>
            <person name="Deshpande S."/>
            <person name="Cheng J.F."/>
            <person name="Pitluck S."/>
            <person name="Liolios K."/>
            <person name="Pagani I."/>
            <person name="Ivanova N."/>
            <person name="Huntemann M."/>
            <person name="Mavromatis K."/>
            <person name="Ovchinikova G."/>
            <person name="Pati A."/>
            <person name="Tapia R."/>
            <person name="Han C."/>
            <person name="Goodwin L."/>
            <person name="Chen A."/>
            <person name="Palaniappan K."/>
            <person name="Land M."/>
            <person name="Hauser L."/>
            <person name="Ngatchou-Djao O.D."/>
            <person name="Rohde M."/>
            <person name="Pukall R."/>
            <person name="Spring S."/>
            <person name="Abt B."/>
            <person name="Goker M."/>
            <person name="Detter J.C."/>
            <person name="Woyke T."/>
            <person name="Bristow J."/>
            <person name="Markowitz V."/>
            <person name="Hugenholtz P."/>
            <person name="Eisen J.A."/>
            <person name="Kyrpides N.C."/>
            <person name="Klenk H.P."/>
            <person name="Lapidus A."/>
        </authorList>
    </citation>
    <scope>NUCLEOTIDE SEQUENCE [LARGE SCALE GENOMIC DNA]</scope>
    <source>
        <strain evidence="10">DSM 15567 / CIP 107919 / 50-1 BON</strain>
    </source>
</reference>
<keyword evidence="3" id="KW-1003">Cell membrane</keyword>
<accession>F3ZWQ8</accession>
<evidence type="ECO:0000259" key="8">
    <source>
        <dbReference type="PROSITE" id="PS50928"/>
    </source>
</evidence>
<organism evidence="9 10">
    <name type="scientific">Mahella australiensis (strain DSM 15567 / CIP 107919 / 50-1 BON)</name>
    <dbReference type="NCBI Taxonomy" id="697281"/>
    <lineage>
        <taxon>Bacteria</taxon>
        <taxon>Bacillati</taxon>
        <taxon>Bacillota</taxon>
        <taxon>Clostridia</taxon>
        <taxon>Thermoanaerobacterales</taxon>
        <taxon>Thermoanaerobacterales Family IV. Incertae Sedis</taxon>
        <taxon>Mahella</taxon>
    </lineage>
</organism>
<feature type="transmembrane region" description="Helical" evidence="7">
    <location>
        <begin position="184"/>
        <end position="206"/>
    </location>
</feature>
<keyword evidence="6 7" id="KW-0472">Membrane</keyword>
<dbReference type="Proteomes" id="UP000008457">
    <property type="component" value="Chromosome"/>
</dbReference>
<gene>
    <name evidence="9" type="ordered locus">Mahau_1307</name>
</gene>
<dbReference type="PROSITE" id="PS50928">
    <property type="entry name" value="ABC_TM1"/>
    <property type="match status" value="1"/>
</dbReference>
<comment type="subcellular location">
    <subcellularLocation>
        <location evidence="1 7">Cell membrane</location>
        <topology evidence="1 7">Multi-pass membrane protein</topology>
    </subcellularLocation>
</comment>
<dbReference type="SUPFAM" id="SSF161098">
    <property type="entry name" value="MetI-like"/>
    <property type="match status" value="1"/>
</dbReference>
<dbReference type="PANTHER" id="PTHR43744">
    <property type="entry name" value="ABC TRANSPORTER PERMEASE PROTEIN MG189-RELATED-RELATED"/>
    <property type="match status" value="1"/>
</dbReference>
<comment type="similarity">
    <text evidence="7">Belongs to the binding-protein-dependent transport system permease family.</text>
</comment>
<feature type="transmembrane region" description="Helical" evidence="7">
    <location>
        <begin position="9"/>
        <end position="30"/>
    </location>
</feature>
<feature type="transmembrane region" description="Helical" evidence="7">
    <location>
        <begin position="212"/>
        <end position="231"/>
    </location>
</feature>
<evidence type="ECO:0000256" key="2">
    <source>
        <dbReference type="ARBA" id="ARBA00022448"/>
    </source>
</evidence>
<dbReference type="AlphaFoldDB" id="F3ZWQ8"/>
<dbReference type="InterPro" id="IPR035906">
    <property type="entry name" value="MetI-like_sf"/>
</dbReference>
<evidence type="ECO:0000256" key="4">
    <source>
        <dbReference type="ARBA" id="ARBA00022692"/>
    </source>
</evidence>
<name>F3ZWQ8_MAHA5</name>